<dbReference type="InterPro" id="IPR027267">
    <property type="entry name" value="AH/BAR_dom_sf"/>
</dbReference>
<feature type="domain" description="FCH" evidence="2">
    <location>
        <begin position="20"/>
        <end position="105"/>
    </location>
</feature>
<dbReference type="GO" id="GO:0007264">
    <property type="term" value="P:small GTPase-mediated signal transduction"/>
    <property type="evidence" value="ECO:0007669"/>
    <property type="project" value="TreeGrafter"/>
</dbReference>
<gene>
    <name evidence="3" type="primary">rga8_2</name>
    <name evidence="3" type="ORF">H4R20_006545</name>
</gene>
<protein>
    <submittedName>
        <fullName evidence="3">Rho-GTPase-activating protein 8</fullName>
    </submittedName>
</protein>
<proteinExistence type="predicted"/>
<evidence type="ECO:0000259" key="2">
    <source>
        <dbReference type="SMART" id="SM00055"/>
    </source>
</evidence>
<organism evidence="3 4">
    <name type="scientific">Coemansia guatemalensis</name>
    <dbReference type="NCBI Taxonomy" id="2761395"/>
    <lineage>
        <taxon>Eukaryota</taxon>
        <taxon>Fungi</taxon>
        <taxon>Fungi incertae sedis</taxon>
        <taxon>Zoopagomycota</taxon>
        <taxon>Kickxellomycotina</taxon>
        <taxon>Kickxellomycetes</taxon>
        <taxon>Kickxellales</taxon>
        <taxon>Kickxellaceae</taxon>
        <taxon>Coemansia</taxon>
    </lineage>
</organism>
<comment type="caution">
    <text evidence="3">The sequence shown here is derived from an EMBL/GenBank/DDBJ whole genome shotgun (WGS) entry which is preliminary data.</text>
</comment>
<name>A0A9W8HPJ9_9FUNG</name>
<keyword evidence="4" id="KW-1185">Reference proteome</keyword>
<dbReference type="GO" id="GO:0005737">
    <property type="term" value="C:cytoplasm"/>
    <property type="evidence" value="ECO:0007669"/>
    <property type="project" value="TreeGrafter"/>
</dbReference>
<dbReference type="Gene3D" id="1.20.1270.60">
    <property type="entry name" value="Arfaptin homology (AH) domain/BAR domain"/>
    <property type="match status" value="1"/>
</dbReference>
<accession>A0A9W8HPJ9</accession>
<feature type="region of interest" description="Disordered" evidence="1">
    <location>
        <begin position="1"/>
        <end position="21"/>
    </location>
</feature>
<sequence length="306" mass="33887">MLKFENSFWDNPGAGHQPRYERGPQRLYEKLEQGATESDELLGFFRERVAIEEAYANSLRKLSERKLQSEGFGRDEGATLKTAYRGLLTECLAMSEAHADLAIELQSSVVVPLRSFSSEHRARVRASWKLVDDTIRRASTELAQVDRNHRVYTQKASAAEQLRLQENADLSEVLSADIEIKSRPSTVMPTETSPGPSTEDGADADVALQRQLLSAGSSSGGERAELPTVRGSLDVASIVLGNVALTRHEFHVMVQRMQTEVPQHDVRFGILGTFRGLISGESLAGWWCTNYPTVVRDESEAVLVGQ</sequence>
<feature type="non-terminal residue" evidence="3">
    <location>
        <position position="306"/>
    </location>
</feature>
<dbReference type="PANTHER" id="PTHR23065">
    <property type="entry name" value="PROLINE-SERINE-THREONINE PHOSPHATASE INTERACTING PROTEIN 1"/>
    <property type="match status" value="1"/>
</dbReference>
<feature type="region of interest" description="Disordered" evidence="1">
    <location>
        <begin position="181"/>
        <end position="202"/>
    </location>
</feature>
<dbReference type="GO" id="GO:0000935">
    <property type="term" value="C:division septum"/>
    <property type="evidence" value="ECO:0007669"/>
    <property type="project" value="TreeGrafter"/>
</dbReference>
<feature type="compositionally biased region" description="Polar residues" evidence="1">
    <location>
        <begin position="183"/>
        <end position="196"/>
    </location>
</feature>
<dbReference type="OrthoDB" id="2155291at2759"/>
<dbReference type="Proteomes" id="UP001140094">
    <property type="component" value="Unassembled WGS sequence"/>
</dbReference>
<dbReference type="AlphaFoldDB" id="A0A9W8HPJ9"/>
<dbReference type="InterPro" id="IPR001060">
    <property type="entry name" value="FCH_dom"/>
</dbReference>
<dbReference type="SMART" id="SM00055">
    <property type="entry name" value="FCH"/>
    <property type="match status" value="1"/>
</dbReference>
<reference evidence="3" key="1">
    <citation type="submission" date="2022-07" db="EMBL/GenBank/DDBJ databases">
        <title>Phylogenomic reconstructions and comparative analyses of Kickxellomycotina fungi.</title>
        <authorList>
            <person name="Reynolds N.K."/>
            <person name="Stajich J.E."/>
            <person name="Barry K."/>
            <person name="Grigoriev I.V."/>
            <person name="Crous P."/>
            <person name="Smith M.E."/>
        </authorList>
    </citation>
    <scope>NUCLEOTIDE SEQUENCE</scope>
    <source>
        <strain evidence="3">NRRL 1565</strain>
    </source>
</reference>
<evidence type="ECO:0000313" key="4">
    <source>
        <dbReference type="Proteomes" id="UP001140094"/>
    </source>
</evidence>
<dbReference type="GO" id="GO:0005096">
    <property type="term" value="F:GTPase activator activity"/>
    <property type="evidence" value="ECO:0007669"/>
    <property type="project" value="TreeGrafter"/>
</dbReference>
<dbReference type="PANTHER" id="PTHR23065:SF17">
    <property type="entry name" value="RHO-GTPASE-ACTIVATING PROTEIN RGD2"/>
    <property type="match status" value="1"/>
</dbReference>
<dbReference type="GO" id="GO:0005886">
    <property type="term" value="C:plasma membrane"/>
    <property type="evidence" value="ECO:0007669"/>
    <property type="project" value="TreeGrafter"/>
</dbReference>
<dbReference type="Pfam" id="PF00611">
    <property type="entry name" value="FCH"/>
    <property type="match status" value="1"/>
</dbReference>
<evidence type="ECO:0000256" key="1">
    <source>
        <dbReference type="SAM" id="MobiDB-lite"/>
    </source>
</evidence>
<dbReference type="EMBL" id="JANBUO010002908">
    <property type="protein sequence ID" value="KAJ2793420.1"/>
    <property type="molecule type" value="Genomic_DNA"/>
</dbReference>
<evidence type="ECO:0000313" key="3">
    <source>
        <dbReference type="EMBL" id="KAJ2793420.1"/>
    </source>
</evidence>
<dbReference type="GO" id="GO:0007010">
    <property type="term" value="P:cytoskeleton organization"/>
    <property type="evidence" value="ECO:0007669"/>
    <property type="project" value="TreeGrafter"/>
</dbReference>
<dbReference type="SUPFAM" id="SSF103657">
    <property type="entry name" value="BAR/IMD domain-like"/>
    <property type="match status" value="1"/>
</dbReference>